<dbReference type="EMBL" id="RHHM01000002">
    <property type="protein sequence ID" value="RQM39522.1"/>
    <property type="molecule type" value="Genomic_DNA"/>
</dbReference>
<dbReference type="PANTHER" id="PTHR33336">
    <property type="entry name" value="QUINOL MONOOXYGENASE YGIN-RELATED"/>
    <property type="match status" value="1"/>
</dbReference>
<comment type="caution">
    <text evidence="2">The sequence shown here is derived from an EMBL/GenBank/DDBJ whole genome shotgun (WGS) entry which is preliminary data.</text>
</comment>
<dbReference type="SUPFAM" id="SSF54909">
    <property type="entry name" value="Dimeric alpha+beta barrel"/>
    <property type="match status" value="1"/>
</dbReference>
<sequence>MSYHVVVKFIVPVERRNDFIMAGLDDAQQSLENEPGTLDFNIIEDEEDRSVIYFQEVYKSKDAFEEHCRGKAFKTFFDAISAYCADPEFLFKGERVAWSRPTVNGDTK</sequence>
<dbReference type="GO" id="GO:0004497">
    <property type="term" value="F:monooxygenase activity"/>
    <property type="evidence" value="ECO:0007669"/>
    <property type="project" value="UniProtKB-KW"/>
</dbReference>
<dbReference type="InterPro" id="IPR007138">
    <property type="entry name" value="ABM_dom"/>
</dbReference>
<dbReference type="PANTHER" id="PTHR33336:SF1">
    <property type="entry name" value="(4S)-4-HYDROXY-5-PHOSPHONOOXYPENTANE-2,3-DIONE ISOMERASE"/>
    <property type="match status" value="1"/>
</dbReference>
<protein>
    <submittedName>
        <fullName evidence="2">Antibiotic biosynthesis monooxygenase</fullName>
    </submittedName>
</protein>
<keyword evidence="2" id="KW-0560">Oxidoreductase</keyword>
<keyword evidence="3" id="KW-1185">Reference proteome</keyword>
<dbReference type="Gene3D" id="3.30.70.100">
    <property type="match status" value="1"/>
</dbReference>
<dbReference type="Pfam" id="PF03992">
    <property type="entry name" value="ABM"/>
    <property type="match status" value="1"/>
</dbReference>
<reference evidence="2 3" key="1">
    <citation type="submission" date="2018-10" db="EMBL/GenBank/DDBJ databases">
        <title>Draft genome sequence for the type isolate of Erwinia psidii, agent causal of bacterial blight in guava (Psidium guajava) and wilt and die-back of Eucalyptus spp.</title>
        <authorList>
            <person name="Hermenegildo P.S."/>
            <person name="Santos S.A."/>
            <person name="Guimaraes L.M.S."/>
            <person name="Vidigal P.M.P."/>
            <person name="Pereira I.C."/>
            <person name="Badel J.L."/>
            <person name="Alfenas-Zerbini P."/>
            <person name="Ferreira M.A.S.V."/>
            <person name="Alfenas A.C."/>
        </authorList>
    </citation>
    <scope>NUCLEOTIDE SEQUENCE [LARGE SCALE GENOMIC DNA]</scope>
    <source>
        <strain evidence="2 3">IBSBF 435</strain>
    </source>
</reference>
<feature type="domain" description="ABM" evidence="1">
    <location>
        <begin position="3"/>
        <end position="95"/>
    </location>
</feature>
<name>A0A3N6TW67_9GAMM</name>
<dbReference type="InterPro" id="IPR050744">
    <property type="entry name" value="AI-2_Isomerase_LsrG"/>
</dbReference>
<keyword evidence="2" id="KW-0503">Monooxygenase</keyword>
<dbReference type="InterPro" id="IPR011008">
    <property type="entry name" value="Dimeric_a/b-barrel"/>
</dbReference>
<dbReference type="GO" id="GO:0005829">
    <property type="term" value="C:cytosol"/>
    <property type="evidence" value="ECO:0007669"/>
    <property type="project" value="TreeGrafter"/>
</dbReference>
<dbReference type="OrthoDB" id="9812754at2"/>
<dbReference type="AlphaFoldDB" id="A0A3N6TW67"/>
<evidence type="ECO:0000259" key="1">
    <source>
        <dbReference type="PROSITE" id="PS51725"/>
    </source>
</evidence>
<evidence type="ECO:0000313" key="2">
    <source>
        <dbReference type="EMBL" id="RQM39522.1"/>
    </source>
</evidence>
<dbReference type="PROSITE" id="PS51725">
    <property type="entry name" value="ABM"/>
    <property type="match status" value="1"/>
</dbReference>
<gene>
    <name evidence="2" type="ORF">EB241_03585</name>
</gene>
<proteinExistence type="predicted"/>
<organism evidence="2 3">
    <name type="scientific">Erwinia psidii</name>
    <dbReference type="NCBI Taxonomy" id="69224"/>
    <lineage>
        <taxon>Bacteria</taxon>
        <taxon>Pseudomonadati</taxon>
        <taxon>Pseudomonadota</taxon>
        <taxon>Gammaproteobacteria</taxon>
        <taxon>Enterobacterales</taxon>
        <taxon>Erwiniaceae</taxon>
        <taxon>Erwinia</taxon>
    </lineage>
</organism>
<dbReference type="Proteomes" id="UP000279457">
    <property type="component" value="Unassembled WGS sequence"/>
</dbReference>
<evidence type="ECO:0000313" key="3">
    <source>
        <dbReference type="Proteomes" id="UP000279457"/>
    </source>
</evidence>
<accession>A0A3N6TW67</accession>
<dbReference type="RefSeq" id="WP_124231828.1">
    <property type="nucleotide sequence ID" value="NZ_RHHM01000002.1"/>
</dbReference>